<dbReference type="InParanoid" id="A0A1X7TA35"/>
<protein>
    <recommendedName>
        <fullName evidence="1">Reverse transcriptase Ty1/copia-type domain-containing protein</fullName>
    </recommendedName>
</protein>
<reference evidence="2" key="1">
    <citation type="submission" date="2017-05" db="UniProtKB">
        <authorList>
            <consortium name="EnsemblMetazoa"/>
        </authorList>
    </citation>
    <scope>IDENTIFICATION</scope>
</reference>
<dbReference type="Pfam" id="PF07727">
    <property type="entry name" value="RVT_2"/>
    <property type="match status" value="1"/>
</dbReference>
<feature type="domain" description="Reverse transcriptase Ty1/copia-type" evidence="1">
    <location>
        <begin position="2"/>
        <end position="80"/>
    </location>
</feature>
<accession>A0A1X7TA35</accession>
<organism evidence="2">
    <name type="scientific">Amphimedon queenslandica</name>
    <name type="common">Sponge</name>
    <dbReference type="NCBI Taxonomy" id="400682"/>
    <lineage>
        <taxon>Eukaryota</taxon>
        <taxon>Metazoa</taxon>
        <taxon>Porifera</taxon>
        <taxon>Demospongiae</taxon>
        <taxon>Heteroscleromorpha</taxon>
        <taxon>Haplosclerida</taxon>
        <taxon>Niphatidae</taxon>
        <taxon>Amphimedon</taxon>
    </lineage>
</organism>
<dbReference type="AlphaFoldDB" id="A0A1X7TA35"/>
<evidence type="ECO:0000313" key="2">
    <source>
        <dbReference type="EnsemblMetazoa" id="Aqu2.1.11423_001"/>
    </source>
</evidence>
<sequence length="83" mass="9746">MIAALAAQNNLQLHQMYVKTDSLNGELKRNSLHEATRRVWRERQKNLVIKCSIRGLKQSSHYWNFMLDSQLKKMQFAQSNSDP</sequence>
<dbReference type="InterPro" id="IPR013103">
    <property type="entry name" value="RVT_2"/>
</dbReference>
<dbReference type="EnsemblMetazoa" id="Aqu2.1.11423_001">
    <property type="protein sequence ID" value="Aqu2.1.11423_001"/>
    <property type="gene ID" value="Aqu2.1.11423"/>
</dbReference>
<proteinExistence type="predicted"/>
<evidence type="ECO:0000259" key="1">
    <source>
        <dbReference type="Pfam" id="PF07727"/>
    </source>
</evidence>
<name>A0A1X7TA35_AMPQE</name>